<accession>A0A1A9WAS9</accession>
<evidence type="ECO:0000313" key="3">
    <source>
        <dbReference type="Proteomes" id="UP000091820"/>
    </source>
</evidence>
<feature type="transmembrane region" description="Helical" evidence="1">
    <location>
        <begin position="81"/>
        <end position="103"/>
    </location>
</feature>
<keyword evidence="1" id="KW-0472">Membrane</keyword>
<protein>
    <submittedName>
        <fullName evidence="2">Uncharacterized protein</fullName>
    </submittedName>
</protein>
<keyword evidence="1" id="KW-0812">Transmembrane</keyword>
<organism evidence="2 3">
    <name type="scientific">Glossina brevipalpis</name>
    <dbReference type="NCBI Taxonomy" id="37001"/>
    <lineage>
        <taxon>Eukaryota</taxon>
        <taxon>Metazoa</taxon>
        <taxon>Ecdysozoa</taxon>
        <taxon>Arthropoda</taxon>
        <taxon>Hexapoda</taxon>
        <taxon>Insecta</taxon>
        <taxon>Pterygota</taxon>
        <taxon>Neoptera</taxon>
        <taxon>Endopterygota</taxon>
        <taxon>Diptera</taxon>
        <taxon>Brachycera</taxon>
        <taxon>Muscomorpha</taxon>
        <taxon>Hippoboscoidea</taxon>
        <taxon>Glossinidae</taxon>
        <taxon>Glossina</taxon>
    </lineage>
</organism>
<proteinExistence type="predicted"/>
<name>A0A1A9WAS9_9MUSC</name>
<evidence type="ECO:0000256" key="1">
    <source>
        <dbReference type="SAM" id="Phobius"/>
    </source>
</evidence>
<keyword evidence="1" id="KW-1133">Transmembrane helix</keyword>
<keyword evidence="3" id="KW-1185">Reference proteome</keyword>
<reference evidence="3" key="1">
    <citation type="submission" date="2014-03" db="EMBL/GenBank/DDBJ databases">
        <authorList>
            <person name="Aksoy S."/>
            <person name="Warren W."/>
            <person name="Wilson R.K."/>
        </authorList>
    </citation>
    <scope>NUCLEOTIDE SEQUENCE [LARGE SCALE GENOMIC DNA]</scope>
    <source>
        <strain evidence="3">IAEA</strain>
    </source>
</reference>
<dbReference type="Proteomes" id="UP000091820">
    <property type="component" value="Unassembled WGS sequence"/>
</dbReference>
<sequence>MINPKTEKKKKLRIDSTTDLGVVVVILEEFDIEIFLPPFDILDVSAVVENISSAVIIAGVSTFELAVVAEVTVVTLTTSDLIVLTVVVVTALVVSVTVFSTVFSRSAARSALSRSRSAAADRPPVFCCCSRCNRVVTPVVRESIIHCVVAAWSPVEVVAAHVADAGGYGTAAMPINALFVAELLASLSRIFLYGGCPPGSGGGCVCPWRFTEAVAVAGTATFVKYSLEYGDCWRCVVGSKMRLPPAVIILLVPHELLFPGGGTFEVLCDEFVFDTVAPALDALLSN</sequence>
<evidence type="ECO:0000313" key="2">
    <source>
        <dbReference type="EnsemblMetazoa" id="GBRI012500-PA"/>
    </source>
</evidence>
<feature type="transmembrane region" description="Helical" evidence="1">
    <location>
        <begin position="20"/>
        <end position="39"/>
    </location>
</feature>
<feature type="transmembrane region" description="Helical" evidence="1">
    <location>
        <begin position="51"/>
        <end position="69"/>
    </location>
</feature>
<dbReference type="EnsemblMetazoa" id="GBRI012500-RA">
    <property type="protein sequence ID" value="GBRI012500-PA"/>
    <property type="gene ID" value="GBRI012500"/>
</dbReference>
<dbReference type="VEuPathDB" id="VectorBase:GBRI012500"/>
<dbReference type="AlphaFoldDB" id="A0A1A9WAS9"/>
<reference evidence="2" key="2">
    <citation type="submission" date="2020-05" db="UniProtKB">
        <authorList>
            <consortium name="EnsemblMetazoa"/>
        </authorList>
    </citation>
    <scope>IDENTIFICATION</scope>
    <source>
        <strain evidence="2">IAEA</strain>
    </source>
</reference>